<comment type="caution">
    <text evidence="5">The sequence shown here is derived from an EMBL/GenBank/DDBJ whole genome shotgun (WGS) entry which is preliminary data.</text>
</comment>
<dbReference type="GO" id="GO:0016746">
    <property type="term" value="F:acyltransferase activity"/>
    <property type="evidence" value="ECO:0007669"/>
    <property type="project" value="UniProtKB-KW"/>
</dbReference>
<keyword evidence="2" id="KW-0808">Transferase</keyword>
<evidence type="ECO:0000256" key="1">
    <source>
        <dbReference type="ARBA" id="ARBA00010982"/>
    </source>
</evidence>
<accession>A0A0B4HXU8</accession>
<evidence type="ECO:0000256" key="2">
    <source>
        <dbReference type="ARBA" id="ARBA00022679"/>
    </source>
</evidence>
<comment type="similarity">
    <text evidence="1">Belongs to the thiolase-like superfamily. Thiolase family.</text>
</comment>
<dbReference type="OrthoDB" id="435240at2759"/>
<dbReference type="Pfam" id="PF18313">
    <property type="entry name" value="TLP1_add_C"/>
    <property type="match status" value="1"/>
</dbReference>
<protein>
    <submittedName>
        <fullName evidence="5">Thiolase</fullName>
    </submittedName>
</protein>
<proteinExistence type="inferred from homology"/>
<dbReference type="Proteomes" id="UP000031192">
    <property type="component" value="Unassembled WGS sequence"/>
</dbReference>
<dbReference type="InterPro" id="IPR016039">
    <property type="entry name" value="Thiolase-like"/>
</dbReference>
<keyword evidence="3" id="KW-0012">Acyltransferase</keyword>
<evidence type="ECO:0000256" key="3">
    <source>
        <dbReference type="ARBA" id="ARBA00023315"/>
    </source>
</evidence>
<evidence type="ECO:0000313" key="5">
    <source>
        <dbReference type="EMBL" id="KID84459.1"/>
    </source>
</evidence>
<dbReference type="Gene3D" id="2.40.50.840">
    <property type="match status" value="1"/>
</dbReference>
<evidence type="ECO:0000313" key="6">
    <source>
        <dbReference type="Proteomes" id="UP000031192"/>
    </source>
</evidence>
<feature type="domain" description="Thiolase-like protein type 1 additional C-terminal" evidence="4">
    <location>
        <begin position="449"/>
        <end position="530"/>
    </location>
</feature>
<name>A0A0B4HXU8_METGA</name>
<dbReference type="SUPFAM" id="SSF53901">
    <property type="entry name" value="Thiolase-like"/>
    <property type="match status" value="1"/>
</dbReference>
<reference evidence="5 6" key="1">
    <citation type="journal article" date="2014" name="Proc. Natl. Acad. Sci. U.S.A.">
        <title>Trajectory and genomic determinants of fungal-pathogen speciation and host adaptation.</title>
        <authorList>
            <person name="Hu X."/>
            <person name="Xiao G."/>
            <person name="Zheng P."/>
            <person name="Shang Y."/>
            <person name="Su Y."/>
            <person name="Zhang X."/>
            <person name="Liu X."/>
            <person name="Zhan S."/>
            <person name="St Leger R.J."/>
            <person name="Wang C."/>
        </authorList>
    </citation>
    <scope>NUCLEOTIDE SEQUENCE [LARGE SCALE GENOMIC DNA]</scope>
    <source>
        <strain evidence="5 6">ARSEF 977</strain>
    </source>
</reference>
<organism evidence="5 6">
    <name type="scientific">Metarhizium guizhouense (strain ARSEF 977)</name>
    <dbReference type="NCBI Taxonomy" id="1276136"/>
    <lineage>
        <taxon>Eukaryota</taxon>
        <taxon>Fungi</taxon>
        <taxon>Dikarya</taxon>
        <taxon>Ascomycota</taxon>
        <taxon>Pezizomycotina</taxon>
        <taxon>Sordariomycetes</taxon>
        <taxon>Hypocreomycetidae</taxon>
        <taxon>Hypocreales</taxon>
        <taxon>Clavicipitaceae</taxon>
        <taxon>Metarhizium</taxon>
    </lineage>
</organism>
<gene>
    <name evidence="5" type="ORF">MGU_08277</name>
</gene>
<dbReference type="InterPro" id="IPR040771">
    <property type="entry name" value="TLP1_add_C"/>
</dbReference>
<dbReference type="HOGENOM" id="CLU_026848_0_0_1"/>
<keyword evidence="6" id="KW-1185">Reference proteome</keyword>
<sequence length="545" mass="58778">MATQQPAVPIIVGVGDVRNKSFKVEDAVEPAQLMVNAVRRAVDDSGLDHAAQESLLAQVDSLRVVPTWTWAYNDLPAVISHRLGIKPTRRVLGEHGGNQPALQCDEAARDIAARRSLVSVLTGGEALASRKSFSASAPPPQKRGIVFVNSPSQLLPVKKPGKTPPKAGSSLIPTGNSWHLWTFPSSKRVGSGTLHSMGLPIHVYPLYENGRRAHRGLSAAESAAESAKMYAEFDRIGSENVYSWNYQQPPKTAEQIGLVSKKNRMICDPYPLLMNAFNGVNLSAACILTSTENAKKLGIPQDRWIYVLGGAGTHEKDNFWERRHLHHSEAITKSIDAALHVSGLSASDVDCYDFYSCFPIVPKLACDHVGLSTTSWQKPITLLGGLTSFGGAGNNYSMHAITAMARELRAKRHSTGLILANGGMLTHQHALCLSARPRGDGEAYPTSNPLPEVVDGYSPPFTEAAEGTATIETYTIEYNRDGTPGIGLIVGRLRGTGRRFLANHGDEQTLSQLATTAAEHVGKTGSVRTGEDGRNLFLLDAKTKL</sequence>
<dbReference type="AlphaFoldDB" id="A0A0B4HXU8"/>
<dbReference type="EMBL" id="AZNH01000041">
    <property type="protein sequence ID" value="KID84459.1"/>
    <property type="molecule type" value="Genomic_DNA"/>
</dbReference>
<dbReference type="Gene3D" id="3.40.47.10">
    <property type="match status" value="1"/>
</dbReference>
<dbReference type="PANTHER" id="PTHR18919:SF139">
    <property type="entry name" value="THIOLASE-LIKE PROTEIN TYPE 1 ADDITIONAL C-TERMINAL DOMAIN-CONTAINING PROTEIN"/>
    <property type="match status" value="1"/>
</dbReference>
<dbReference type="PANTHER" id="PTHR18919">
    <property type="entry name" value="ACETYL-COA C-ACYLTRANSFERASE"/>
    <property type="match status" value="1"/>
</dbReference>
<evidence type="ECO:0000259" key="4">
    <source>
        <dbReference type="Pfam" id="PF18313"/>
    </source>
</evidence>